<evidence type="ECO:0000313" key="2">
    <source>
        <dbReference type="Proteomes" id="UP000799444"/>
    </source>
</evidence>
<comment type="caution">
    <text evidence="1">The sequence shown here is derived from an EMBL/GenBank/DDBJ whole genome shotgun (WGS) entry which is preliminary data.</text>
</comment>
<organism evidence="1 2">
    <name type="scientific">Polyplosphaeria fusca</name>
    <dbReference type="NCBI Taxonomy" id="682080"/>
    <lineage>
        <taxon>Eukaryota</taxon>
        <taxon>Fungi</taxon>
        <taxon>Dikarya</taxon>
        <taxon>Ascomycota</taxon>
        <taxon>Pezizomycotina</taxon>
        <taxon>Dothideomycetes</taxon>
        <taxon>Pleosporomycetidae</taxon>
        <taxon>Pleosporales</taxon>
        <taxon>Tetraplosphaeriaceae</taxon>
        <taxon>Polyplosphaeria</taxon>
    </lineage>
</organism>
<gene>
    <name evidence="1" type="ORF">EJ04DRAFT_583154</name>
</gene>
<dbReference type="AlphaFoldDB" id="A0A9P4RCC5"/>
<keyword evidence="2" id="KW-1185">Reference proteome</keyword>
<reference evidence="1" key="1">
    <citation type="journal article" date="2020" name="Stud. Mycol.">
        <title>101 Dothideomycetes genomes: a test case for predicting lifestyles and emergence of pathogens.</title>
        <authorList>
            <person name="Haridas S."/>
            <person name="Albert R."/>
            <person name="Binder M."/>
            <person name="Bloem J."/>
            <person name="Labutti K."/>
            <person name="Salamov A."/>
            <person name="Andreopoulos B."/>
            <person name="Baker S."/>
            <person name="Barry K."/>
            <person name="Bills G."/>
            <person name="Bluhm B."/>
            <person name="Cannon C."/>
            <person name="Castanera R."/>
            <person name="Culley D."/>
            <person name="Daum C."/>
            <person name="Ezra D."/>
            <person name="Gonzalez J."/>
            <person name="Henrissat B."/>
            <person name="Kuo A."/>
            <person name="Liang C."/>
            <person name="Lipzen A."/>
            <person name="Lutzoni F."/>
            <person name="Magnuson J."/>
            <person name="Mondo S."/>
            <person name="Nolan M."/>
            <person name="Ohm R."/>
            <person name="Pangilinan J."/>
            <person name="Park H.-J."/>
            <person name="Ramirez L."/>
            <person name="Alfaro M."/>
            <person name="Sun H."/>
            <person name="Tritt A."/>
            <person name="Yoshinaga Y."/>
            <person name="Zwiers L.-H."/>
            <person name="Turgeon B."/>
            <person name="Goodwin S."/>
            <person name="Spatafora J."/>
            <person name="Crous P."/>
            <person name="Grigoriev I."/>
        </authorList>
    </citation>
    <scope>NUCLEOTIDE SEQUENCE</scope>
    <source>
        <strain evidence="1">CBS 125425</strain>
    </source>
</reference>
<evidence type="ECO:0000313" key="1">
    <source>
        <dbReference type="EMBL" id="KAF2741550.1"/>
    </source>
</evidence>
<dbReference type="OrthoDB" id="5351220at2759"/>
<dbReference type="EMBL" id="ML996097">
    <property type="protein sequence ID" value="KAF2741550.1"/>
    <property type="molecule type" value="Genomic_DNA"/>
</dbReference>
<proteinExistence type="predicted"/>
<dbReference type="Proteomes" id="UP000799444">
    <property type="component" value="Unassembled WGS sequence"/>
</dbReference>
<sequence length="172" mass="19279">MTSKTLMTAACAPCRSIDKRLAYRIGCPMLPVLPVKTSSRVFTPVFQDQVSFDKKVEAILYKLVKFKIHGFVHRFPHGTSPTGTLTFLVTSTYGLRSQADWSTCVVELRELIFEETRSQIAVEIVDKAVAFRFPPPKVIDCSQEDINTAASKVLPIQFEHSRSLHDVDGGIY</sequence>
<name>A0A9P4RCC5_9PLEO</name>
<protein>
    <submittedName>
        <fullName evidence="1">Uncharacterized protein</fullName>
    </submittedName>
</protein>
<accession>A0A9P4RCC5</accession>